<dbReference type="Proteomes" id="UP001151760">
    <property type="component" value="Unassembled WGS sequence"/>
</dbReference>
<keyword evidence="3" id="KW-0695">RNA-directed DNA polymerase</keyword>
<feature type="compositionally biased region" description="Basic and acidic residues" evidence="1">
    <location>
        <begin position="423"/>
        <end position="440"/>
    </location>
</feature>
<reference evidence="3" key="1">
    <citation type="journal article" date="2022" name="Int. J. Mol. Sci.">
        <title>Draft Genome of Tanacetum Coccineum: Genomic Comparison of Closely Related Tanacetum-Family Plants.</title>
        <authorList>
            <person name="Yamashiro T."/>
            <person name="Shiraishi A."/>
            <person name="Nakayama K."/>
            <person name="Satake H."/>
        </authorList>
    </citation>
    <scope>NUCLEOTIDE SEQUENCE</scope>
</reference>
<comment type="caution">
    <text evidence="3">The sequence shown here is derived from an EMBL/GenBank/DDBJ whole genome shotgun (WGS) entry which is preliminary data.</text>
</comment>
<keyword evidence="3" id="KW-0808">Transferase</keyword>
<accession>A0ABQ4XSR3</accession>
<dbReference type="Pfam" id="PF03732">
    <property type="entry name" value="Retrotrans_gag"/>
    <property type="match status" value="1"/>
</dbReference>
<dbReference type="InterPro" id="IPR005162">
    <property type="entry name" value="Retrotrans_gag_dom"/>
</dbReference>
<evidence type="ECO:0000313" key="4">
    <source>
        <dbReference type="Proteomes" id="UP001151760"/>
    </source>
</evidence>
<keyword evidence="3" id="KW-0548">Nucleotidyltransferase</keyword>
<organism evidence="3 4">
    <name type="scientific">Tanacetum coccineum</name>
    <dbReference type="NCBI Taxonomy" id="301880"/>
    <lineage>
        <taxon>Eukaryota</taxon>
        <taxon>Viridiplantae</taxon>
        <taxon>Streptophyta</taxon>
        <taxon>Embryophyta</taxon>
        <taxon>Tracheophyta</taxon>
        <taxon>Spermatophyta</taxon>
        <taxon>Magnoliopsida</taxon>
        <taxon>eudicotyledons</taxon>
        <taxon>Gunneridae</taxon>
        <taxon>Pentapetalae</taxon>
        <taxon>asterids</taxon>
        <taxon>campanulids</taxon>
        <taxon>Asterales</taxon>
        <taxon>Asteraceae</taxon>
        <taxon>Asteroideae</taxon>
        <taxon>Anthemideae</taxon>
        <taxon>Anthemidinae</taxon>
        <taxon>Tanacetum</taxon>
    </lineage>
</organism>
<dbReference type="PANTHER" id="PTHR33223">
    <property type="entry name" value="CCHC-TYPE DOMAIN-CONTAINING PROTEIN"/>
    <property type="match status" value="1"/>
</dbReference>
<evidence type="ECO:0000256" key="1">
    <source>
        <dbReference type="SAM" id="MobiDB-lite"/>
    </source>
</evidence>
<feature type="domain" description="Retrotransposon gag" evidence="2">
    <location>
        <begin position="519"/>
        <end position="612"/>
    </location>
</feature>
<dbReference type="PANTHER" id="PTHR33223:SF11">
    <property type="entry name" value="ELEMENT PROTEIN, PUTATIVE-RELATED"/>
    <property type="match status" value="1"/>
</dbReference>
<proteinExistence type="predicted"/>
<evidence type="ECO:0000313" key="3">
    <source>
        <dbReference type="EMBL" id="GJS67857.1"/>
    </source>
</evidence>
<keyword evidence="4" id="KW-1185">Reference proteome</keyword>
<gene>
    <name evidence="3" type="ORF">Tco_0682422</name>
</gene>
<protein>
    <submittedName>
        <fullName evidence="3">Reverse transcriptase domain-containing protein</fullName>
    </submittedName>
</protein>
<name>A0ABQ4XSR3_9ASTR</name>
<dbReference type="GO" id="GO:0003964">
    <property type="term" value="F:RNA-directed DNA polymerase activity"/>
    <property type="evidence" value="ECO:0007669"/>
    <property type="project" value="UniProtKB-KW"/>
</dbReference>
<feature type="region of interest" description="Disordered" evidence="1">
    <location>
        <begin position="415"/>
        <end position="450"/>
    </location>
</feature>
<evidence type="ECO:0000259" key="2">
    <source>
        <dbReference type="Pfam" id="PF03732"/>
    </source>
</evidence>
<sequence>MLRVFPISLIGAASRWLRNEPTGSITTWEDLKTIGAIPTKTAEDAKKVIQEMAEYSQKWHNRTSRGRSTETSDGIAAIQAQLNNLGREIKKVNEKVYATQVGCEKCKGPHYTKDCPLKEEGKTLEEAYYTKFGGPFQGGGYRAAAPGFYQRNNVNPSYQERRQSIEDTLSKFMNESKKRHEENSNLIKDIRASIDASIRNQGASIKTLEIQIGQMSKIIRPFLGNCIELNDLNEPFELKRNQGDDLMPIIEEGEVIEEFRTRDEDLDTVIDDYPSYCDSDKKIHIDCGYNLKFSCMIGFEFTHANFFPLLYVNVMTKKFHISIVKDKMVYKGNNVVGTLLNVPIFVGNFSVVTDFTVLKNMDAYRDEGMCDVIFGELFLREVRIKARRFDGTITLYKDNDEDLVKEISTNIGNGYLRKGQKRSQNDKTKHGNGKEHEKSKSKSKVNSRASKITPCTTEGYAGGNLLHIPAEHFELKHSLINLVTSKQFFGFEKGDPHAHIRYFKLKYKDMPEESIKLMLFPFSIDGPARIWLDKEPPRSILTWDDLVSKFINHFFPPSKTTNLQNEISNFNQKFEETFSEAWDRFKDLLRACPHHGFTELHQLDTFYNGLNPSDQDSLNSAAGGNLLERSAQDVLKIIENKSKVRNSRNKPIVSQVKTSNVDSSEIASDVTSAMTMMFKQHQVPQLQLP</sequence>
<reference evidence="3" key="2">
    <citation type="submission" date="2022-01" db="EMBL/GenBank/DDBJ databases">
        <authorList>
            <person name="Yamashiro T."/>
            <person name="Shiraishi A."/>
            <person name="Satake H."/>
            <person name="Nakayama K."/>
        </authorList>
    </citation>
    <scope>NUCLEOTIDE SEQUENCE</scope>
</reference>
<dbReference type="EMBL" id="BQNB010009748">
    <property type="protein sequence ID" value="GJS67857.1"/>
    <property type="molecule type" value="Genomic_DNA"/>
</dbReference>